<feature type="compositionally biased region" description="Low complexity" evidence="9">
    <location>
        <begin position="116"/>
        <end position="130"/>
    </location>
</feature>
<feature type="domain" description="ABC transporter" evidence="12">
    <location>
        <begin position="283"/>
        <end position="518"/>
    </location>
</feature>
<dbReference type="SUPFAM" id="SSF49879">
    <property type="entry name" value="SMAD/FHA domain"/>
    <property type="match status" value="2"/>
</dbReference>
<evidence type="ECO:0000256" key="3">
    <source>
        <dbReference type="ARBA" id="ARBA00022553"/>
    </source>
</evidence>
<feature type="transmembrane region" description="Helical" evidence="10">
    <location>
        <begin position="624"/>
        <end position="645"/>
    </location>
</feature>
<evidence type="ECO:0000259" key="12">
    <source>
        <dbReference type="PROSITE" id="PS50893"/>
    </source>
</evidence>
<evidence type="ECO:0000256" key="10">
    <source>
        <dbReference type="SAM" id="Phobius"/>
    </source>
</evidence>
<dbReference type="Pfam" id="PF00005">
    <property type="entry name" value="ABC_tran"/>
    <property type="match status" value="1"/>
</dbReference>
<evidence type="ECO:0000256" key="5">
    <source>
        <dbReference type="ARBA" id="ARBA00022741"/>
    </source>
</evidence>
<dbReference type="GO" id="GO:0016020">
    <property type="term" value="C:membrane"/>
    <property type="evidence" value="ECO:0007669"/>
    <property type="project" value="UniProtKB-SubCell"/>
</dbReference>
<dbReference type="Gene3D" id="3.40.50.300">
    <property type="entry name" value="P-loop containing nucleotide triphosphate hydrolases"/>
    <property type="match status" value="1"/>
</dbReference>
<sequence length="839" mass="90738">MPPAPELVLDIDGDSTVMSPSRVYRIGRDPLSDIVLADARISWHHAVLRAEGDHWTLTDEDSTNGTFTEGHRIHDWGVGPGSVIRFGHPDDGPRAVLTGHVPPPPEPPPAPPPPEAEVSAEPAPEYEAPPDFAVPPVSEAPPEFTAPPESESPPEYDAGLRSAPLAAPPRPSSVSHPDATGTFRQPTSVRPLPTRTVRIGRGADNDLVIDDLVVSRHHAELRAHPDGTYWIDDLGSHNGTFLNGARVTHARVTPHDIVGIGHRALCLIGDNLVEFTDTGEVCLDVEDLAVTVDRGRRTLLDQVSFPVGQKCLLAVVGPSGAGKSTLLNALTGLRPADHGSVLYDGRDLYRDYAELRQRIGLVPQDDILHLQLSVRRALGYAAELRFPEDTAKAERRARVDEVIRELGLEQRADQPIHSLSGGQRKRVSVALELLTKPSLLFLDEPTSGLDPGMDRSVMHMLRGLADDGRTVVVVTHSVLSLDVCDRLLVLAPGGRIAFYGPPEESLAFFGYTQWPEAFEAFENDRERDWAGQYRHSPFHQQYIAGALRRPPPAGAARPDVSPPAPPPKAQSWGAQLRTLVRRYAAALGADRTFLAIMIALPFVMGAMARALSEGSFGPESTMNVLLILCVGGVLTGAANAVRELVKERTIYRRERAVGLSRSAYLMSKIVVLGTVTVVQAVVLTLVGLIGVPLNVPDGKGVLMPPLVELTLAVAMLSFTAMMLGLFVSALVRKEEVTMPLLVLLAIVQVVFCGGLLTVQGSPVIEQLAWLVPSRWAFGAMGATIDIGKIAPNEKTGDPLFEHTLGAWLLDMGMLVVLSVVLGFVVARLLRRHEPVIMRK</sequence>
<dbReference type="InterPro" id="IPR008984">
    <property type="entry name" value="SMAD_FHA_dom_sf"/>
</dbReference>
<dbReference type="PROSITE" id="PS00211">
    <property type="entry name" value="ABC_TRANSPORTER_1"/>
    <property type="match status" value="1"/>
</dbReference>
<dbReference type="PROSITE" id="PS50893">
    <property type="entry name" value="ABC_TRANSPORTER_2"/>
    <property type="match status" value="1"/>
</dbReference>
<dbReference type="CDD" id="cd03213">
    <property type="entry name" value="ABCG_EPDR"/>
    <property type="match status" value="1"/>
</dbReference>
<organism evidence="13 14">
    <name type="scientific">Streptomyces purpureus</name>
    <dbReference type="NCBI Taxonomy" id="1951"/>
    <lineage>
        <taxon>Bacteria</taxon>
        <taxon>Bacillati</taxon>
        <taxon>Actinomycetota</taxon>
        <taxon>Actinomycetes</taxon>
        <taxon>Kitasatosporales</taxon>
        <taxon>Streptomycetaceae</taxon>
        <taxon>Streptomyces</taxon>
    </lineage>
</organism>
<evidence type="ECO:0000259" key="11">
    <source>
        <dbReference type="PROSITE" id="PS50006"/>
    </source>
</evidence>
<protein>
    <submittedName>
        <fullName evidence="13">ABC transporter ATP-binding protein</fullName>
    </submittedName>
</protein>
<reference evidence="13" key="2">
    <citation type="submission" date="2020-09" db="EMBL/GenBank/DDBJ databases">
        <authorList>
            <person name="Sun Q."/>
            <person name="Ohkuma M."/>
        </authorList>
    </citation>
    <scope>NUCLEOTIDE SEQUENCE</scope>
    <source>
        <strain evidence="13">JCM 3172</strain>
    </source>
</reference>
<proteinExistence type="predicted"/>
<comment type="subcellular location">
    <subcellularLocation>
        <location evidence="1">Membrane</location>
        <topology evidence="1">Multi-pass membrane protein</topology>
    </subcellularLocation>
</comment>
<dbReference type="InterPro" id="IPR017871">
    <property type="entry name" value="ABC_transporter-like_CS"/>
</dbReference>
<evidence type="ECO:0000256" key="7">
    <source>
        <dbReference type="ARBA" id="ARBA00022989"/>
    </source>
</evidence>
<feature type="region of interest" description="Disordered" evidence="9">
    <location>
        <begin position="551"/>
        <end position="571"/>
    </location>
</feature>
<dbReference type="GO" id="GO:0005524">
    <property type="term" value="F:ATP binding"/>
    <property type="evidence" value="ECO:0007669"/>
    <property type="project" value="UniProtKB-KW"/>
</dbReference>
<feature type="transmembrane region" description="Helical" evidence="10">
    <location>
        <begin position="804"/>
        <end position="829"/>
    </location>
</feature>
<dbReference type="Pfam" id="PF00498">
    <property type="entry name" value="FHA"/>
    <property type="match status" value="2"/>
</dbReference>
<dbReference type="InterPro" id="IPR027417">
    <property type="entry name" value="P-loop_NTPase"/>
</dbReference>
<feature type="region of interest" description="Disordered" evidence="9">
    <location>
        <begin position="83"/>
        <end position="189"/>
    </location>
</feature>
<dbReference type="SMART" id="SM00240">
    <property type="entry name" value="FHA"/>
    <property type="match status" value="2"/>
</dbReference>
<dbReference type="SUPFAM" id="SSF52540">
    <property type="entry name" value="P-loop containing nucleoside triphosphate hydrolases"/>
    <property type="match status" value="1"/>
</dbReference>
<feature type="transmembrane region" description="Helical" evidence="10">
    <location>
        <begin position="738"/>
        <end position="758"/>
    </location>
</feature>
<evidence type="ECO:0000256" key="6">
    <source>
        <dbReference type="ARBA" id="ARBA00022840"/>
    </source>
</evidence>
<dbReference type="SMART" id="SM00382">
    <property type="entry name" value="AAA"/>
    <property type="match status" value="1"/>
</dbReference>
<keyword evidence="7 10" id="KW-1133">Transmembrane helix</keyword>
<dbReference type="GO" id="GO:0140359">
    <property type="term" value="F:ABC-type transporter activity"/>
    <property type="evidence" value="ECO:0007669"/>
    <property type="project" value="InterPro"/>
</dbReference>
<evidence type="ECO:0000256" key="2">
    <source>
        <dbReference type="ARBA" id="ARBA00022448"/>
    </source>
</evidence>
<dbReference type="AlphaFoldDB" id="A0A918H221"/>
<evidence type="ECO:0000313" key="13">
    <source>
        <dbReference type="EMBL" id="GGT29863.1"/>
    </source>
</evidence>
<feature type="domain" description="FHA" evidence="11">
    <location>
        <begin position="24"/>
        <end position="73"/>
    </location>
</feature>
<feature type="transmembrane region" description="Helical" evidence="10">
    <location>
        <begin position="665"/>
        <end position="689"/>
    </location>
</feature>
<evidence type="ECO:0000256" key="9">
    <source>
        <dbReference type="SAM" id="MobiDB-lite"/>
    </source>
</evidence>
<reference evidence="13" key="1">
    <citation type="journal article" date="2014" name="Int. J. Syst. Evol. Microbiol.">
        <title>Complete genome sequence of Corynebacterium casei LMG S-19264T (=DSM 44701T), isolated from a smear-ripened cheese.</title>
        <authorList>
            <consortium name="US DOE Joint Genome Institute (JGI-PGF)"/>
            <person name="Walter F."/>
            <person name="Albersmeier A."/>
            <person name="Kalinowski J."/>
            <person name="Ruckert C."/>
        </authorList>
    </citation>
    <scope>NUCLEOTIDE SEQUENCE</scope>
    <source>
        <strain evidence="13">JCM 3172</strain>
    </source>
</reference>
<keyword evidence="6 13" id="KW-0067">ATP-binding</keyword>
<dbReference type="GO" id="GO:0016887">
    <property type="term" value="F:ATP hydrolysis activity"/>
    <property type="evidence" value="ECO:0007669"/>
    <property type="project" value="InterPro"/>
</dbReference>
<keyword evidence="14" id="KW-1185">Reference proteome</keyword>
<comment type="caution">
    <text evidence="13">The sequence shown here is derived from an EMBL/GenBank/DDBJ whole genome shotgun (WGS) entry which is preliminary data.</text>
</comment>
<feature type="transmembrane region" description="Helical" evidence="10">
    <location>
        <begin position="709"/>
        <end position="731"/>
    </location>
</feature>
<feature type="compositionally biased region" description="Pro residues" evidence="9">
    <location>
        <begin position="101"/>
        <end position="115"/>
    </location>
</feature>
<gene>
    <name evidence="13" type="ORF">GCM10014713_24280</name>
</gene>
<evidence type="ECO:0000313" key="14">
    <source>
        <dbReference type="Proteomes" id="UP000619486"/>
    </source>
</evidence>
<dbReference type="PANTHER" id="PTHR48041">
    <property type="entry name" value="ABC TRANSPORTER G FAMILY MEMBER 28"/>
    <property type="match status" value="1"/>
</dbReference>
<dbReference type="InterPro" id="IPR050352">
    <property type="entry name" value="ABCG_transporters"/>
</dbReference>
<dbReference type="PROSITE" id="PS50006">
    <property type="entry name" value="FHA_DOMAIN"/>
    <property type="match status" value="2"/>
</dbReference>
<evidence type="ECO:0000256" key="1">
    <source>
        <dbReference type="ARBA" id="ARBA00004141"/>
    </source>
</evidence>
<dbReference type="FunFam" id="3.40.50.300:FF:000474">
    <property type="entry name" value="Putative ABC transporter ATP-binding subunit"/>
    <property type="match status" value="1"/>
</dbReference>
<keyword evidence="4 10" id="KW-0812">Transmembrane</keyword>
<accession>A0A918H221</accession>
<keyword evidence="8 10" id="KW-0472">Membrane</keyword>
<evidence type="ECO:0000256" key="4">
    <source>
        <dbReference type="ARBA" id="ARBA00022692"/>
    </source>
</evidence>
<dbReference type="Proteomes" id="UP000619486">
    <property type="component" value="Unassembled WGS sequence"/>
</dbReference>
<feature type="domain" description="FHA" evidence="11">
    <location>
        <begin position="197"/>
        <end position="247"/>
    </location>
</feature>
<keyword evidence="3" id="KW-0597">Phosphoprotein</keyword>
<dbReference type="InterPro" id="IPR003439">
    <property type="entry name" value="ABC_transporter-like_ATP-bd"/>
</dbReference>
<dbReference type="PANTHER" id="PTHR48041:SF139">
    <property type="entry name" value="PROTEIN SCARLET"/>
    <property type="match status" value="1"/>
</dbReference>
<keyword evidence="5" id="KW-0547">Nucleotide-binding</keyword>
<dbReference type="EMBL" id="BMQQ01000007">
    <property type="protein sequence ID" value="GGT29863.1"/>
    <property type="molecule type" value="Genomic_DNA"/>
</dbReference>
<dbReference type="InterPro" id="IPR013525">
    <property type="entry name" value="ABC2_TM"/>
</dbReference>
<dbReference type="InterPro" id="IPR000253">
    <property type="entry name" value="FHA_dom"/>
</dbReference>
<dbReference type="Gene3D" id="2.60.200.20">
    <property type="match status" value="2"/>
</dbReference>
<keyword evidence="2" id="KW-0813">Transport</keyword>
<name>A0A918H221_9ACTN</name>
<evidence type="ECO:0000256" key="8">
    <source>
        <dbReference type="ARBA" id="ARBA00023136"/>
    </source>
</evidence>
<dbReference type="Pfam" id="PF01061">
    <property type="entry name" value="ABC2_membrane"/>
    <property type="match status" value="1"/>
</dbReference>
<dbReference type="CDD" id="cd00060">
    <property type="entry name" value="FHA"/>
    <property type="match status" value="1"/>
</dbReference>
<dbReference type="InterPro" id="IPR003593">
    <property type="entry name" value="AAA+_ATPase"/>
</dbReference>